<evidence type="ECO:0000256" key="1">
    <source>
        <dbReference type="SAM" id="Phobius"/>
    </source>
</evidence>
<keyword evidence="1" id="KW-0812">Transmembrane</keyword>
<dbReference type="PANTHER" id="PTHR39650">
    <property type="entry name" value="CDP-ARCHAEOL SYNTHASE"/>
    <property type="match status" value="1"/>
</dbReference>
<sequence length="136" mass="14601">MSNRFNRPVDGGLVLGDGFPLFGSSKTWRGLVAALMLSAAAALLLGLPLLAGLALGAGSMCGDLLSSFIKRRLGRASSTQFLGLDQIPEALLPLLVGLVWFDYSWLAMALIVAAFFVLELTTSPLFYILGIRRRPF</sequence>
<accession>A0ABT3TFK7</accession>
<comment type="caution">
    <text evidence="2">The sequence shown here is derived from an EMBL/GenBank/DDBJ whole genome shotgun (WGS) entry which is preliminary data.</text>
</comment>
<keyword evidence="1" id="KW-0472">Membrane</keyword>
<proteinExistence type="predicted"/>
<protein>
    <submittedName>
        <fullName evidence="2">CDP-archaeol synthase</fullName>
    </submittedName>
</protein>
<dbReference type="Pfam" id="PF01864">
    <property type="entry name" value="CarS-like"/>
    <property type="match status" value="1"/>
</dbReference>
<gene>
    <name evidence="2" type="ORF">EYC98_06645</name>
</gene>
<feature type="transmembrane region" description="Helical" evidence="1">
    <location>
        <begin position="107"/>
        <end position="129"/>
    </location>
</feature>
<reference evidence="2" key="1">
    <citation type="submission" date="2019-02" db="EMBL/GenBank/DDBJ databases">
        <authorList>
            <person name="Li S.-H."/>
        </authorList>
    </citation>
    <scope>NUCLEOTIDE SEQUENCE</scope>
    <source>
        <strain evidence="2">IMCC14734</strain>
    </source>
</reference>
<dbReference type="EMBL" id="SHNN01000001">
    <property type="protein sequence ID" value="MCX2980551.1"/>
    <property type="molecule type" value="Genomic_DNA"/>
</dbReference>
<dbReference type="InterPro" id="IPR032690">
    <property type="entry name" value="CarS"/>
</dbReference>
<organism evidence="2 3">
    <name type="scientific">Candidatus Litorirhabdus singularis</name>
    <dbReference type="NCBI Taxonomy" id="2518993"/>
    <lineage>
        <taxon>Bacteria</taxon>
        <taxon>Pseudomonadati</taxon>
        <taxon>Pseudomonadota</taxon>
        <taxon>Gammaproteobacteria</taxon>
        <taxon>Cellvibrionales</taxon>
        <taxon>Halieaceae</taxon>
        <taxon>Candidatus Litorirhabdus</taxon>
    </lineage>
</organism>
<evidence type="ECO:0000313" key="2">
    <source>
        <dbReference type="EMBL" id="MCX2980551.1"/>
    </source>
</evidence>
<name>A0ABT3TFK7_9GAMM</name>
<keyword evidence="1" id="KW-1133">Transmembrane helix</keyword>
<keyword evidence="3" id="KW-1185">Reference proteome</keyword>
<feature type="transmembrane region" description="Helical" evidence="1">
    <location>
        <begin position="31"/>
        <end position="60"/>
    </location>
</feature>
<evidence type="ECO:0000313" key="3">
    <source>
        <dbReference type="Proteomes" id="UP001143362"/>
    </source>
</evidence>
<dbReference type="PANTHER" id="PTHR39650:SF1">
    <property type="entry name" value="CDP-ARCHAEOL SYNTHASE"/>
    <property type="match status" value="1"/>
</dbReference>
<dbReference type="Proteomes" id="UP001143362">
    <property type="component" value="Unassembled WGS sequence"/>
</dbReference>